<feature type="binding site" evidence="10">
    <location>
        <position position="13"/>
    </location>
    <ligand>
        <name>Mg(2+)</name>
        <dbReference type="ChEBI" id="CHEBI:18420"/>
    </ligand>
</feature>
<feature type="binding site" evidence="10">
    <location>
        <position position="175"/>
    </location>
    <ligand>
        <name>Mg(2+)</name>
        <dbReference type="ChEBI" id="CHEBI:18420"/>
    </ligand>
</feature>
<evidence type="ECO:0000256" key="10">
    <source>
        <dbReference type="HAMAP-Rule" id="MF_00495"/>
    </source>
</evidence>
<dbReference type="NCBIfam" id="TIGR01509">
    <property type="entry name" value="HAD-SF-IA-v3"/>
    <property type="match status" value="1"/>
</dbReference>
<accession>A0ABY7C0Y7</accession>
<dbReference type="Pfam" id="PF00702">
    <property type="entry name" value="Hydrolase"/>
    <property type="match status" value="1"/>
</dbReference>
<dbReference type="GO" id="GO:0008967">
    <property type="term" value="F:phosphoglycolate phosphatase activity"/>
    <property type="evidence" value="ECO:0007669"/>
    <property type="project" value="UniProtKB-EC"/>
</dbReference>
<dbReference type="SFLD" id="SFLDG01135">
    <property type="entry name" value="C1.5.6:_HAD__Beta-PGM__Phospha"/>
    <property type="match status" value="1"/>
</dbReference>
<dbReference type="InterPro" id="IPR023198">
    <property type="entry name" value="PGP-like_dom2"/>
</dbReference>
<sequence>MAATGWPKAVLFDLDGTLVDSAPDIHAALNETLESYGEPPFTLDAVTRMIGAGVPKLIERAYAALDKELDPATRDRIVDRFIKIYEPRSTELTTLYAGASEVTRALRQEGRALGVVTNKPGHATEEILRHFGLFDLMDVVVGGDAGPAKKPEPGLLLLACERLGLDPADVLFVGDSENDVAAAKAAAIKVVVIVGGYTALSEQELAADAAANGLSEVPEASFPSWPERSHAASRISAQTSMSSGQVIGDDDDLPGDWASREWTSISAPYITLWMRLRTPPAHGGKLKAAMADYRTAEDVILWVTIGFWLLVVATAFLIGV</sequence>
<keyword evidence="11" id="KW-0472">Membrane</keyword>
<name>A0ABY7C0Y7_9HYPH</name>
<keyword evidence="11" id="KW-0812">Transmembrane</keyword>
<gene>
    <name evidence="12" type="primary">gph</name>
    <name evidence="12" type="ORF">OH818_26085</name>
</gene>
<dbReference type="InterPro" id="IPR006439">
    <property type="entry name" value="HAD-SF_hydro_IA"/>
</dbReference>
<comment type="similarity">
    <text evidence="4 10">Belongs to the HAD-like hydrolase superfamily. CbbY/CbbZ/Gph/YieH family.</text>
</comment>
<keyword evidence="13" id="KW-1185">Reference proteome</keyword>
<dbReference type="InterPro" id="IPR050155">
    <property type="entry name" value="HAD-like_hydrolase_sf"/>
</dbReference>
<comment type="pathway">
    <text evidence="3 10">Organic acid metabolism; glycolate biosynthesis; glycolate from 2-phosphoglycolate: step 1/1.</text>
</comment>
<proteinExistence type="inferred from homology"/>
<dbReference type="HAMAP" id="MF_00495">
    <property type="entry name" value="GPH_hydrolase_bact"/>
    <property type="match status" value="1"/>
</dbReference>
<keyword evidence="6 10" id="KW-0479">Metal-binding</keyword>
<organism evidence="12 13">
    <name type="scientific">Jiella pelagia</name>
    <dbReference type="NCBI Taxonomy" id="2986949"/>
    <lineage>
        <taxon>Bacteria</taxon>
        <taxon>Pseudomonadati</taxon>
        <taxon>Pseudomonadota</taxon>
        <taxon>Alphaproteobacteria</taxon>
        <taxon>Hyphomicrobiales</taxon>
        <taxon>Aurantimonadaceae</taxon>
        <taxon>Jiella</taxon>
    </lineage>
</organism>
<evidence type="ECO:0000256" key="6">
    <source>
        <dbReference type="ARBA" id="ARBA00022723"/>
    </source>
</evidence>
<dbReference type="SFLD" id="SFLDG01129">
    <property type="entry name" value="C1.5:_HAD__Beta-PGM__Phosphata"/>
    <property type="match status" value="1"/>
</dbReference>
<dbReference type="InterPro" id="IPR023214">
    <property type="entry name" value="HAD_sf"/>
</dbReference>
<dbReference type="RefSeq" id="WP_268881120.1">
    <property type="nucleotide sequence ID" value="NZ_CP114029.1"/>
</dbReference>
<evidence type="ECO:0000256" key="8">
    <source>
        <dbReference type="ARBA" id="ARBA00022842"/>
    </source>
</evidence>
<comment type="function">
    <text evidence="10">Specifically catalyzes the dephosphorylation of 2-phosphoglycolate. Is involved in the dissimilation of the intracellular 2-phosphoglycolate formed during the DNA repair of 3'-phosphoglycolate ends, a major class of DNA lesions induced by oxidative stress.</text>
</comment>
<evidence type="ECO:0000256" key="5">
    <source>
        <dbReference type="ARBA" id="ARBA00013078"/>
    </source>
</evidence>
<dbReference type="EC" id="3.1.3.18" evidence="5 10"/>
<dbReference type="Gene3D" id="1.10.150.240">
    <property type="entry name" value="Putative phosphatase, domain 2"/>
    <property type="match status" value="1"/>
</dbReference>
<dbReference type="SUPFAM" id="SSF56784">
    <property type="entry name" value="HAD-like"/>
    <property type="match status" value="1"/>
</dbReference>
<dbReference type="InterPro" id="IPR036412">
    <property type="entry name" value="HAD-like_sf"/>
</dbReference>
<keyword evidence="9 10" id="KW-0119">Carbohydrate metabolism</keyword>
<dbReference type="NCBIfam" id="TIGR01449">
    <property type="entry name" value="PGP_bact"/>
    <property type="match status" value="1"/>
</dbReference>
<dbReference type="InterPro" id="IPR037512">
    <property type="entry name" value="PGPase_prok"/>
</dbReference>
<keyword evidence="8 10" id="KW-0460">Magnesium</keyword>
<evidence type="ECO:0000256" key="4">
    <source>
        <dbReference type="ARBA" id="ARBA00006171"/>
    </source>
</evidence>
<dbReference type="SFLD" id="SFLDS00003">
    <property type="entry name" value="Haloacid_Dehalogenase"/>
    <property type="match status" value="1"/>
</dbReference>
<evidence type="ECO:0000256" key="7">
    <source>
        <dbReference type="ARBA" id="ARBA00022801"/>
    </source>
</evidence>
<dbReference type="PANTHER" id="PTHR43434">
    <property type="entry name" value="PHOSPHOGLYCOLATE PHOSPHATASE"/>
    <property type="match status" value="1"/>
</dbReference>
<evidence type="ECO:0000256" key="1">
    <source>
        <dbReference type="ARBA" id="ARBA00000830"/>
    </source>
</evidence>
<comment type="cofactor">
    <cofactor evidence="2 10">
        <name>Mg(2+)</name>
        <dbReference type="ChEBI" id="CHEBI:18420"/>
    </cofactor>
</comment>
<keyword evidence="7 10" id="KW-0378">Hydrolase</keyword>
<evidence type="ECO:0000256" key="2">
    <source>
        <dbReference type="ARBA" id="ARBA00001946"/>
    </source>
</evidence>
<evidence type="ECO:0000313" key="13">
    <source>
        <dbReference type="Proteomes" id="UP001164020"/>
    </source>
</evidence>
<comment type="catalytic activity">
    <reaction evidence="1 10">
        <text>2-phosphoglycolate + H2O = glycolate + phosphate</text>
        <dbReference type="Rhea" id="RHEA:14369"/>
        <dbReference type="ChEBI" id="CHEBI:15377"/>
        <dbReference type="ChEBI" id="CHEBI:29805"/>
        <dbReference type="ChEBI" id="CHEBI:43474"/>
        <dbReference type="ChEBI" id="CHEBI:58033"/>
        <dbReference type="EC" id="3.1.3.18"/>
    </reaction>
</comment>
<feature type="binding site" evidence="10">
    <location>
        <position position="15"/>
    </location>
    <ligand>
        <name>Mg(2+)</name>
        <dbReference type="ChEBI" id="CHEBI:18420"/>
    </ligand>
</feature>
<dbReference type="Gene3D" id="3.40.50.1000">
    <property type="entry name" value="HAD superfamily/HAD-like"/>
    <property type="match status" value="1"/>
</dbReference>
<evidence type="ECO:0000256" key="3">
    <source>
        <dbReference type="ARBA" id="ARBA00004818"/>
    </source>
</evidence>
<evidence type="ECO:0000313" key="12">
    <source>
        <dbReference type="EMBL" id="WAP68689.1"/>
    </source>
</evidence>
<dbReference type="PRINTS" id="PR00413">
    <property type="entry name" value="HADHALOGNASE"/>
</dbReference>
<dbReference type="EMBL" id="CP114029">
    <property type="protein sequence ID" value="WAP68689.1"/>
    <property type="molecule type" value="Genomic_DNA"/>
</dbReference>
<protein>
    <recommendedName>
        <fullName evidence="5 10">Phosphoglycolate phosphatase</fullName>
        <shortName evidence="10">PGP</shortName>
        <shortName evidence="10">PGPase</shortName>
        <ecNumber evidence="5 10">3.1.3.18</ecNumber>
    </recommendedName>
</protein>
<evidence type="ECO:0000256" key="11">
    <source>
        <dbReference type="SAM" id="Phobius"/>
    </source>
</evidence>
<dbReference type="PANTHER" id="PTHR43434:SF1">
    <property type="entry name" value="PHOSPHOGLYCOLATE PHOSPHATASE"/>
    <property type="match status" value="1"/>
</dbReference>
<evidence type="ECO:0000256" key="9">
    <source>
        <dbReference type="ARBA" id="ARBA00023277"/>
    </source>
</evidence>
<reference evidence="12" key="1">
    <citation type="submission" date="2022-12" db="EMBL/GenBank/DDBJ databases">
        <title>Jiella pelagia sp. nov., isolated from phosphonate enriched culture of Northwest Pacific surface seawater.</title>
        <authorList>
            <person name="Shin D.Y."/>
            <person name="Hwang C.Y."/>
        </authorList>
    </citation>
    <scope>NUCLEOTIDE SEQUENCE</scope>
    <source>
        <strain evidence="12">HL-NP1</strain>
    </source>
</reference>
<keyword evidence="11" id="KW-1133">Transmembrane helix</keyword>
<feature type="active site" description="Nucleophile" evidence="10">
    <location>
        <position position="13"/>
    </location>
</feature>
<dbReference type="NCBIfam" id="TIGR01549">
    <property type="entry name" value="HAD-SF-IA-v1"/>
    <property type="match status" value="1"/>
</dbReference>
<dbReference type="Proteomes" id="UP001164020">
    <property type="component" value="Chromosome"/>
</dbReference>
<feature type="transmembrane region" description="Helical" evidence="11">
    <location>
        <begin position="299"/>
        <end position="318"/>
    </location>
</feature>